<feature type="transmembrane region" description="Helical" evidence="8">
    <location>
        <begin position="6"/>
        <end position="25"/>
    </location>
</feature>
<evidence type="ECO:0000259" key="9">
    <source>
        <dbReference type="Pfam" id="PF10502"/>
    </source>
</evidence>
<feature type="active site" evidence="7">
    <location>
        <position position="288"/>
    </location>
</feature>
<reference evidence="10 11" key="1">
    <citation type="journal article" date="2015" name="Int. J. Syst. Evol. Microbiol.">
        <title>Flavisolibacter ginsenosidimutans sp. nov., with ginsenoside-converting activity isolated from soil used for cultivating ginseng.</title>
        <authorList>
            <person name="Zhao Y."/>
            <person name="Liu Q."/>
            <person name="Kang M.S."/>
            <person name="Jin F."/>
            <person name="Yu H."/>
            <person name="Im W.T."/>
        </authorList>
    </citation>
    <scope>NUCLEOTIDE SEQUENCE [LARGE SCALE GENOMIC DNA]</scope>
    <source>
        <strain evidence="10 11">Gsoil 636</strain>
    </source>
</reference>
<dbReference type="Pfam" id="PF10502">
    <property type="entry name" value="Peptidase_S26"/>
    <property type="match status" value="2"/>
</dbReference>
<evidence type="ECO:0000256" key="1">
    <source>
        <dbReference type="ARBA" id="ARBA00000677"/>
    </source>
</evidence>
<comment type="catalytic activity">
    <reaction evidence="1">
        <text>Cleavage of hydrophobic, N-terminal signal or leader sequences from secreted and periplasmic proteins.</text>
        <dbReference type="EC" id="3.4.21.89"/>
    </reaction>
</comment>
<feature type="transmembrane region" description="Helical" evidence="8">
    <location>
        <begin position="130"/>
        <end position="149"/>
    </location>
</feature>
<evidence type="ECO:0000256" key="6">
    <source>
        <dbReference type="ARBA" id="ARBA00029906"/>
    </source>
</evidence>
<dbReference type="PANTHER" id="PTHR43390:SF1">
    <property type="entry name" value="CHLOROPLAST PROCESSING PEPTIDASE"/>
    <property type="match status" value="1"/>
</dbReference>
<dbReference type="Pfam" id="PF18936">
    <property type="entry name" value="DUF5684"/>
    <property type="match status" value="1"/>
</dbReference>
<feature type="transmembrane region" description="Helical" evidence="8">
    <location>
        <begin position="92"/>
        <end position="109"/>
    </location>
</feature>
<accession>A0A5B8UG25</accession>
<dbReference type="InterPro" id="IPR019533">
    <property type="entry name" value="Peptidase_S26"/>
</dbReference>
<feature type="transmembrane region" description="Helical" evidence="8">
    <location>
        <begin position="58"/>
        <end position="80"/>
    </location>
</feature>
<dbReference type="Proteomes" id="UP000321204">
    <property type="component" value="Chromosome"/>
</dbReference>
<proteinExistence type="inferred from homology"/>
<dbReference type="OrthoDB" id="9802919at2"/>
<dbReference type="RefSeq" id="WP_146782966.1">
    <property type="nucleotide sequence ID" value="NZ_BAABIO010000006.1"/>
</dbReference>
<dbReference type="InterPro" id="IPR000223">
    <property type="entry name" value="Pept_S26A_signal_pept_1"/>
</dbReference>
<feature type="domain" description="Peptidase S26" evidence="9">
    <location>
        <begin position="127"/>
        <end position="316"/>
    </location>
</feature>
<feature type="active site" evidence="7">
    <location>
        <position position="158"/>
    </location>
</feature>
<gene>
    <name evidence="10" type="ORF">FSB75_03735</name>
</gene>
<dbReference type="GO" id="GO:0006465">
    <property type="term" value="P:signal peptide processing"/>
    <property type="evidence" value="ECO:0007669"/>
    <property type="project" value="InterPro"/>
</dbReference>
<comment type="similarity">
    <text evidence="2">Belongs to the peptidase S26 family.</text>
</comment>
<keyword evidence="8" id="KW-0472">Membrane</keyword>
<evidence type="ECO:0000256" key="5">
    <source>
        <dbReference type="ARBA" id="ARBA00022801"/>
    </source>
</evidence>
<evidence type="ECO:0000256" key="3">
    <source>
        <dbReference type="ARBA" id="ARBA00013208"/>
    </source>
</evidence>
<dbReference type="PROSITE" id="PS00761">
    <property type="entry name" value="SPASE_I_3"/>
    <property type="match status" value="1"/>
</dbReference>
<dbReference type="PRINTS" id="PR00727">
    <property type="entry name" value="LEADERPTASE"/>
</dbReference>
<dbReference type="InterPro" id="IPR019758">
    <property type="entry name" value="Pept_S26A_signal_pept_1_CS"/>
</dbReference>
<dbReference type="CDD" id="cd06530">
    <property type="entry name" value="S26_SPase_I"/>
    <property type="match status" value="2"/>
</dbReference>
<organism evidence="10 11">
    <name type="scientific">Flavisolibacter ginsenosidimutans</name>
    <dbReference type="NCBI Taxonomy" id="661481"/>
    <lineage>
        <taxon>Bacteria</taxon>
        <taxon>Pseudomonadati</taxon>
        <taxon>Bacteroidota</taxon>
        <taxon>Chitinophagia</taxon>
        <taxon>Chitinophagales</taxon>
        <taxon>Chitinophagaceae</taxon>
        <taxon>Flavisolibacter</taxon>
    </lineage>
</organism>
<dbReference type="SUPFAM" id="SSF51306">
    <property type="entry name" value="LexA/Signal peptidase"/>
    <property type="match status" value="1"/>
</dbReference>
<dbReference type="InterPro" id="IPR043739">
    <property type="entry name" value="DUF5684"/>
</dbReference>
<evidence type="ECO:0000313" key="10">
    <source>
        <dbReference type="EMBL" id="QEC55050.1"/>
    </source>
</evidence>
<dbReference type="AlphaFoldDB" id="A0A5B8UG25"/>
<dbReference type="GO" id="GO:0016020">
    <property type="term" value="C:membrane"/>
    <property type="evidence" value="ECO:0007669"/>
    <property type="project" value="InterPro"/>
</dbReference>
<keyword evidence="11" id="KW-1185">Reference proteome</keyword>
<evidence type="ECO:0000256" key="7">
    <source>
        <dbReference type="PIRSR" id="PIRSR600223-1"/>
    </source>
</evidence>
<keyword evidence="8" id="KW-1133">Transmembrane helix</keyword>
<dbReference type="EC" id="3.4.21.89" evidence="3"/>
<keyword evidence="5" id="KW-0378">Hydrolase</keyword>
<dbReference type="GO" id="GO:0009003">
    <property type="term" value="F:signal peptidase activity"/>
    <property type="evidence" value="ECO:0007669"/>
    <property type="project" value="UniProtKB-EC"/>
</dbReference>
<evidence type="ECO:0000256" key="4">
    <source>
        <dbReference type="ARBA" id="ARBA00019232"/>
    </source>
</evidence>
<dbReference type="GO" id="GO:0004252">
    <property type="term" value="F:serine-type endopeptidase activity"/>
    <property type="evidence" value="ECO:0007669"/>
    <property type="project" value="InterPro"/>
</dbReference>
<dbReference type="Gene3D" id="2.10.109.10">
    <property type="entry name" value="Umud Fragment, subunit A"/>
    <property type="match status" value="2"/>
</dbReference>
<dbReference type="PANTHER" id="PTHR43390">
    <property type="entry name" value="SIGNAL PEPTIDASE I"/>
    <property type="match status" value="1"/>
</dbReference>
<feature type="domain" description="Peptidase S26" evidence="9">
    <location>
        <begin position="457"/>
        <end position="495"/>
    </location>
</feature>
<dbReference type="InterPro" id="IPR036286">
    <property type="entry name" value="LexA/Signal_pep-like_sf"/>
</dbReference>
<sequence>MPLSHVLTVYLISFLLVFLPSFGLAKMFQKAGVEQWKAYVPFYNTWVMQDLAKRPKHWVFWQLIPVVGWFITPGIFIEWVKLFGKFSLGDHTLAALFAPFYFPYLGYDAKTRFIGPEGVKRYQKPGWREWVDAAIFAVVAATLIRTFVFEAYTIPSGSMEKTLLVNDFLFVSKFSYGPRIPNTPLSIPFVHNYIPGTSKKSYSTLVELPYIRWFASPVKRGDVVVFNFPAGDTVINKPDFQSAIPYYDVIRSRDFGGNTEAGRNYIKGHPEDFPLAIHPPDKSDNYIKRCTGVSGDTLEVRNNVVFVNGTMEPNPPKSLIKYTVVTNGQTLDAVSLKEDYDVDVDKGEFATTSVPFVYTIVLTDDARKDLEKKGYKITPYLDPTNNLQQVFPYDSFHNWSRDNFGPIWIPKKGARLLLTPQNYGVYERAIRVYEHNDFYLKEGKFYLNGKETASYTFKMDYYWMMGDNRQGSQDSRFWGFVPEDRVVGKAWLIWFSYDSGPRWSRLFRIVK</sequence>
<protein>
    <recommendedName>
        <fullName evidence="4">Signal peptidase I</fullName>
        <ecNumber evidence="3">3.4.21.89</ecNumber>
    </recommendedName>
    <alternativeName>
        <fullName evidence="6">Leader peptidase I</fullName>
    </alternativeName>
</protein>
<evidence type="ECO:0000256" key="8">
    <source>
        <dbReference type="SAM" id="Phobius"/>
    </source>
</evidence>
<keyword evidence="8" id="KW-0812">Transmembrane</keyword>
<dbReference type="KEGG" id="fgg:FSB75_03735"/>
<evidence type="ECO:0000313" key="11">
    <source>
        <dbReference type="Proteomes" id="UP000321204"/>
    </source>
</evidence>
<evidence type="ECO:0000256" key="2">
    <source>
        <dbReference type="ARBA" id="ARBA00009370"/>
    </source>
</evidence>
<dbReference type="EMBL" id="CP042433">
    <property type="protein sequence ID" value="QEC55050.1"/>
    <property type="molecule type" value="Genomic_DNA"/>
</dbReference>
<name>A0A5B8UG25_9BACT</name>